<dbReference type="InterPro" id="IPR035965">
    <property type="entry name" value="PAS-like_dom_sf"/>
</dbReference>
<dbReference type="InterPro" id="IPR003594">
    <property type="entry name" value="HATPase_dom"/>
</dbReference>
<feature type="coiled-coil region" evidence="10">
    <location>
        <begin position="254"/>
        <end position="281"/>
    </location>
</feature>
<protein>
    <recommendedName>
        <fullName evidence="2">histidine kinase</fullName>
        <ecNumber evidence="2">2.7.13.3</ecNumber>
    </recommendedName>
</protein>
<evidence type="ECO:0000256" key="1">
    <source>
        <dbReference type="ARBA" id="ARBA00000085"/>
    </source>
</evidence>
<dbReference type="FunFam" id="1.10.287.130:FF:000040">
    <property type="entry name" value="PAS domain-containing sensor histidine kinase"/>
    <property type="match status" value="1"/>
</dbReference>
<evidence type="ECO:0000256" key="3">
    <source>
        <dbReference type="ARBA" id="ARBA00022553"/>
    </source>
</evidence>
<dbReference type="Pfam" id="PF00512">
    <property type="entry name" value="HisKA"/>
    <property type="match status" value="1"/>
</dbReference>
<dbReference type="InterPro" id="IPR036097">
    <property type="entry name" value="HisK_dim/P_sf"/>
</dbReference>
<dbReference type="Pfam" id="PF08447">
    <property type="entry name" value="PAS_3"/>
    <property type="match status" value="1"/>
</dbReference>
<evidence type="ECO:0000256" key="2">
    <source>
        <dbReference type="ARBA" id="ARBA00012438"/>
    </source>
</evidence>
<keyword evidence="10" id="KW-0175">Coiled coil</keyword>
<dbReference type="KEGG" id="paun:MJA45_17620"/>
<dbReference type="InterPro" id="IPR005467">
    <property type="entry name" value="His_kinase_dom"/>
</dbReference>
<evidence type="ECO:0000256" key="4">
    <source>
        <dbReference type="ARBA" id="ARBA00022679"/>
    </source>
</evidence>
<dbReference type="InterPro" id="IPR003661">
    <property type="entry name" value="HisK_dim/P_dom"/>
</dbReference>
<organism evidence="14 15">
    <name type="scientific">Paenibacillus aurantius</name>
    <dbReference type="NCBI Taxonomy" id="2918900"/>
    <lineage>
        <taxon>Bacteria</taxon>
        <taxon>Bacillati</taxon>
        <taxon>Bacillota</taxon>
        <taxon>Bacilli</taxon>
        <taxon>Bacillales</taxon>
        <taxon>Paenibacillaceae</taxon>
        <taxon>Paenibacillus</taxon>
    </lineage>
</organism>
<dbReference type="SMART" id="SM00091">
    <property type="entry name" value="PAS"/>
    <property type="match status" value="4"/>
</dbReference>
<dbReference type="Proteomes" id="UP001305702">
    <property type="component" value="Chromosome"/>
</dbReference>
<dbReference type="PROSITE" id="PS50112">
    <property type="entry name" value="PAS"/>
    <property type="match status" value="4"/>
</dbReference>
<dbReference type="RefSeq" id="WP_315603215.1">
    <property type="nucleotide sequence ID" value="NZ_CP130318.1"/>
</dbReference>
<dbReference type="SUPFAM" id="SSF55874">
    <property type="entry name" value="ATPase domain of HSP90 chaperone/DNA topoisomerase II/histidine kinase"/>
    <property type="match status" value="1"/>
</dbReference>
<evidence type="ECO:0000256" key="10">
    <source>
        <dbReference type="SAM" id="Coils"/>
    </source>
</evidence>
<reference evidence="14 15" key="1">
    <citation type="submission" date="2022-02" db="EMBL/GenBank/DDBJ databases">
        <title>Paenibacillus sp. MBLB1776 Whole Genome Shotgun Sequencing.</title>
        <authorList>
            <person name="Hwang C.Y."/>
            <person name="Cho E.-S."/>
            <person name="Seo M.-J."/>
        </authorList>
    </citation>
    <scope>NUCLEOTIDE SEQUENCE [LARGE SCALE GENOMIC DNA]</scope>
    <source>
        <strain evidence="14 15">MBLB1776</strain>
    </source>
</reference>
<evidence type="ECO:0000259" key="11">
    <source>
        <dbReference type="PROSITE" id="PS50109"/>
    </source>
</evidence>
<accession>A0AA96LAA6</accession>
<feature type="domain" description="Histidine kinase" evidence="11">
    <location>
        <begin position="647"/>
        <end position="849"/>
    </location>
</feature>
<dbReference type="SMART" id="SM00387">
    <property type="entry name" value="HATPase_c"/>
    <property type="match status" value="1"/>
</dbReference>
<feature type="domain" description="PAS" evidence="12">
    <location>
        <begin position="510"/>
        <end position="579"/>
    </location>
</feature>
<proteinExistence type="predicted"/>
<dbReference type="EMBL" id="CP130318">
    <property type="protein sequence ID" value="WNQ09443.1"/>
    <property type="molecule type" value="Genomic_DNA"/>
</dbReference>
<keyword evidence="4" id="KW-0808">Transferase</keyword>
<evidence type="ECO:0000259" key="12">
    <source>
        <dbReference type="PROSITE" id="PS50112"/>
    </source>
</evidence>
<keyword evidence="5" id="KW-0547">Nucleotide-binding</keyword>
<dbReference type="InterPro" id="IPR013656">
    <property type="entry name" value="PAS_4"/>
</dbReference>
<keyword evidence="8" id="KW-0749">Sporulation</keyword>
<dbReference type="Pfam" id="PF02518">
    <property type="entry name" value="HATPase_c"/>
    <property type="match status" value="1"/>
</dbReference>
<feature type="domain" description="PAS" evidence="12">
    <location>
        <begin position="386"/>
        <end position="456"/>
    </location>
</feature>
<dbReference type="Gene3D" id="1.10.287.130">
    <property type="match status" value="1"/>
</dbReference>
<dbReference type="Gene3D" id="3.30.450.20">
    <property type="entry name" value="PAS domain"/>
    <property type="match status" value="5"/>
</dbReference>
<keyword evidence="9" id="KW-0902">Two-component regulatory system</keyword>
<evidence type="ECO:0000256" key="6">
    <source>
        <dbReference type="ARBA" id="ARBA00022777"/>
    </source>
</evidence>
<keyword evidence="6" id="KW-0418">Kinase</keyword>
<keyword evidence="15" id="KW-1185">Reference proteome</keyword>
<dbReference type="GO" id="GO:0030435">
    <property type="term" value="P:sporulation resulting in formation of a cellular spore"/>
    <property type="evidence" value="ECO:0007669"/>
    <property type="project" value="UniProtKB-KW"/>
</dbReference>
<dbReference type="GO" id="GO:0006355">
    <property type="term" value="P:regulation of DNA-templated transcription"/>
    <property type="evidence" value="ECO:0007669"/>
    <property type="project" value="InterPro"/>
</dbReference>
<dbReference type="SMART" id="SM00086">
    <property type="entry name" value="PAC"/>
    <property type="match status" value="4"/>
</dbReference>
<dbReference type="PROSITE" id="PS50109">
    <property type="entry name" value="HIS_KIN"/>
    <property type="match status" value="1"/>
</dbReference>
<dbReference type="SUPFAM" id="SSF55785">
    <property type="entry name" value="PYP-like sensor domain (PAS domain)"/>
    <property type="match status" value="5"/>
</dbReference>
<dbReference type="Gene3D" id="3.30.565.10">
    <property type="entry name" value="Histidine kinase-like ATPase, C-terminal domain"/>
    <property type="match status" value="1"/>
</dbReference>
<dbReference type="SUPFAM" id="SSF47384">
    <property type="entry name" value="Homodimeric domain of signal transducing histidine kinase"/>
    <property type="match status" value="1"/>
</dbReference>
<dbReference type="InterPro" id="IPR004358">
    <property type="entry name" value="Sig_transdc_His_kin-like_C"/>
</dbReference>
<comment type="catalytic activity">
    <reaction evidence="1">
        <text>ATP + protein L-histidine = ADP + protein N-phospho-L-histidine.</text>
        <dbReference type="EC" id="2.7.13.3"/>
    </reaction>
</comment>
<dbReference type="AlphaFoldDB" id="A0AA96LAA6"/>
<dbReference type="PRINTS" id="PR00344">
    <property type="entry name" value="BCTRLSENSOR"/>
</dbReference>
<dbReference type="PANTHER" id="PTHR43065">
    <property type="entry name" value="SENSOR HISTIDINE KINASE"/>
    <property type="match status" value="1"/>
</dbReference>
<name>A0AA96LAA6_9BACL</name>
<dbReference type="InterPro" id="IPR013767">
    <property type="entry name" value="PAS_fold"/>
</dbReference>
<evidence type="ECO:0000256" key="5">
    <source>
        <dbReference type="ARBA" id="ARBA00022741"/>
    </source>
</evidence>
<dbReference type="CDD" id="cd00130">
    <property type="entry name" value="PAS"/>
    <property type="match status" value="4"/>
</dbReference>
<dbReference type="InterPro" id="IPR001610">
    <property type="entry name" value="PAC"/>
</dbReference>
<dbReference type="SMART" id="SM00388">
    <property type="entry name" value="HisKA"/>
    <property type="match status" value="1"/>
</dbReference>
<dbReference type="CDD" id="cd00075">
    <property type="entry name" value="HATPase"/>
    <property type="match status" value="1"/>
</dbReference>
<dbReference type="InterPro" id="IPR036890">
    <property type="entry name" value="HATPase_C_sf"/>
</dbReference>
<dbReference type="Pfam" id="PF00989">
    <property type="entry name" value="PAS"/>
    <property type="match status" value="2"/>
</dbReference>
<evidence type="ECO:0000256" key="9">
    <source>
        <dbReference type="ARBA" id="ARBA00023012"/>
    </source>
</evidence>
<dbReference type="CDD" id="cd00082">
    <property type="entry name" value="HisKA"/>
    <property type="match status" value="1"/>
</dbReference>
<dbReference type="EC" id="2.7.13.3" evidence="2"/>
<evidence type="ECO:0000313" key="15">
    <source>
        <dbReference type="Proteomes" id="UP001305702"/>
    </source>
</evidence>
<keyword evidence="7" id="KW-0067">ATP-binding</keyword>
<feature type="domain" description="PAC" evidence="13">
    <location>
        <begin position="582"/>
        <end position="634"/>
    </location>
</feature>
<dbReference type="PROSITE" id="PS50113">
    <property type="entry name" value="PAC"/>
    <property type="match status" value="2"/>
</dbReference>
<evidence type="ECO:0000256" key="7">
    <source>
        <dbReference type="ARBA" id="ARBA00022840"/>
    </source>
</evidence>
<dbReference type="InterPro" id="IPR013655">
    <property type="entry name" value="PAS_fold_3"/>
</dbReference>
<gene>
    <name evidence="14" type="ORF">MJA45_17620</name>
</gene>
<keyword evidence="3" id="KW-0597">Phosphoprotein</keyword>
<evidence type="ECO:0000259" key="13">
    <source>
        <dbReference type="PROSITE" id="PS50113"/>
    </source>
</evidence>
<dbReference type="GO" id="GO:0005524">
    <property type="term" value="F:ATP binding"/>
    <property type="evidence" value="ECO:0007669"/>
    <property type="project" value="UniProtKB-KW"/>
</dbReference>
<feature type="domain" description="PAS" evidence="12">
    <location>
        <begin position="14"/>
        <end position="84"/>
    </location>
</feature>
<dbReference type="Pfam" id="PF08448">
    <property type="entry name" value="PAS_4"/>
    <property type="match status" value="2"/>
</dbReference>
<dbReference type="PANTHER" id="PTHR43065:SF34">
    <property type="entry name" value="SPORULATION KINASE A"/>
    <property type="match status" value="1"/>
</dbReference>
<dbReference type="InterPro" id="IPR000700">
    <property type="entry name" value="PAS-assoc_C"/>
</dbReference>
<evidence type="ECO:0000256" key="8">
    <source>
        <dbReference type="ARBA" id="ARBA00022969"/>
    </source>
</evidence>
<evidence type="ECO:0000313" key="14">
    <source>
        <dbReference type="EMBL" id="WNQ09443.1"/>
    </source>
</evidence>
<dbReference type="NCBIfam" id="TIGR00229">
    <property type="entry name" value="sensory_box"/>
    <property type="match status" value="4"/>
</dbReference>
<dbReference type="InterPro" id="IPR000014">
    <property type="entry name" value="PAS"/>
</dbReference>
<dbReference type="GO" id="GO:0000155">
    <property type="term" value="F:phosphorelay sensor kinase activity"/>
    <property type="evidence" value="ECO:0007669"/>
    <property type="project" value="InterPro"/>
</dbReference>
<feature type="domain" description="PAS" evidence="12">
    <location>
        <begin position="140"/>
        <end position="195"/>
    </location>
</feature>
<feature type="domain" description="PAC" evidence="13">
    <location>
        <begin position="458"/>
        <end position="509"/>
    </location>
</feature>
<sequence length="849" mass="95795">MNGAETDAGGSHTNPALYRFAFEHAVSGMALFSSRGLLLDVNRRFAELIGLSAEALFRSSLSSFLVREDLPPFYRALRRLKRLGGMEEGEFRLRHTGGSFLWLQWRVTSTGLKDEGDPVLLLDVQDITSYKKMERTNFESEQRYSSLIEYNPAVILSLDLQGEVVGANPAAEKAIGYSEQELLGRSFKTLIKQEEGELRLSHYRNGFVNETFNNLISVCHKEGHILEWGAKDVPIYVNDKIVGFYIIAKDITDQRKDQQSLRKAEQELKDAVRQQQGLTYKFKAAGGRLVLTLCDGELLYRMGLTPEAVVGRPLQEVLDWQGEEREEAFRRALAGEENVQFEGRYAEIDYLASLRPLKEGDAVKEVIVSCVDITERKWIARKLSESEQRYRSLFHYNPDAVVFTDRSGHFISLNPVNELITGYKPEELVHQTLLTQMEEEDQQAGIEFFTRTLGGEPQNGELRIRHKNGHPIHAHVTYIPTIVNQEVVGVYSIIKDISAQKKMQEELRSTKELLESFVENIDEAICLLDLDRTIIQINRAFERIYGWAKEEAEGMRLPVIPPGQDDEFRETLTRVISGEPVVGRETVRTHRSGHLLTVSETVSPIHDAQGKIVAFASLSRDITEHKRTDELLRKSDKLSVVGQLAAGVAHEIRNPLTSLKGFLQLLRGSAKENQNYYDIMLSELERINVIVNEFLFLAKPQISGSGKNDVCHLLKDVITLLDTQAILSNIEIRFQPEGAAWVQCEENKLKQVFINILKNSMEAMPAGGVIRVEVTRPDSRQIRIRVEDEGEGIPGERLPKLGEPFYTTKEKGTGLGLMMCFKIIEAHKGRITISSSLGAGTIVDVYLPA</sequence>